<sequence length="133" mass="14216">MLTALVDRLIPPGEGGPGGVEAGVVTFIDHQLAGTFGAASTWYMRGPFAEGKPGQGWQYAPTPAGMYRHALEALGRVVRAEQGKGVAEPGAAKRDALLTRREKQPFDLSGLPSSAFFELLLNNTIEGYFSHPF</sequence>
<evidence type="ECO:0000313" key="1">
    <source>
        <dbReference type="EMBL" id="MFC0384431.1"/>
    </source>
</evidence>
<comment type="caution">
    <text evidence="1">The sequence shown here is derived from an EMBL/GenBank/DDBJ whole genome shotgun (WGS) entry which is preliminary data.</text>
</comment>
<gene>
    <name evidence="1" type="ORF">ACFFIC_02570</name>
</gene>
<name>A0ABV6ILW0_9PROT</name>
<dbReference type="EMBL" id="JBHLVZ010000002">
    <property type="protein sequence ID" value="MFC0384431.1"/>
    <property type="molecule type" value="Genomic_DNA"/>
</dbReference>
<evidence type="ECO:0000313" key="2">
    <source>
        <dbReference type="Proteomes" id="UP001589789"/>
    </source>
</evidence>
<dbReference type="Pfam" id="PF13618">
    <property type="entry name" value="Gluconate_2-dh3"/>
    <property type="match status" value="1"/>
</dbReference>
<dbReference type="RefSeq" id="WP_377048488.1">
    <property type="nucleotide sequence ID" value="NZ_JBHLVZ010000002.1"/>
</dbReference>
<dbReference type="InterPro" id="IPR027056">
    <property type="entry name" value="Gluconate_2DH_su3"/>
</dbReference>
<accession>A0ABV6ILW0</accession>
<organism evidence="1 2">
    <name type="scientific">Muricoccus vinaceus</name>
    <dbReference type="NCBI Taxonomy" id="424704"/>
    <lineage>
        <taxon>Bacteria</taxon>
        <taxon>Pseudomonadati</taxon>
        <taxon>Pseudomonadota</taxon>
        <taxon>Alphaproteobacteria</taxon>
        <taxon>Acetobacterales</taxon>
        <taxon>Roseomonadaceae</taxon>
        <taxon>Muricoccus</taxon>
    </lineage>
</organism>
<reference evidence="1 2" key="1">
    <citation type="submission" date="2024-09" db="EMBL/GenBank/DDBJ databases">
        <authorList>
            <person name="Sun Q."/>
            <person name="Mori K."/>
        </authorList>
    </citation>
    <scope>NUCLEOTIDE SEQUENCE [LARGE SCALE GENOMIC DNA]</scope>
    <source>
        <strain evidence="1 2">CCM 7468</strain>
    </source>
</reference>
<protein>
    <submittedName>
        <fullName evidence="1">Gluconate 2-dehydrogenase subunit 3 family protein</fullName>
    </submittedName>
</protein>
<proteinExistence type="predicted"/>
<dbReference type="Proteomes" id="UP001589789">
    <property type="component" value="Unassembled WGS sequence"/>
</dbReference>
<keyword evidence="2" id="KW-1185">Reference proteome</keyword>